<sequence length="506" mass="53546">MNAPLRKASIVILVLFGLLFANLNWVQAAKGEEYRTHERNSFRLRDVEYDKQRGNIEVHAGGTSTEAVALSKSTDGRLRYQREYPFGDVYAHVAGYKPVYGTASSVERFENDYLSGQSDELFTDRVRAMFTGEEAAGGNVLLSISKAAQEAAYKELKENKLGVKVGAAVALDPATGGIQAMVSMPSFDPSPLASHTQADTDAAFAAYDGDKAKPLLNRAVAETWPPGSVFKVIDSAAALEAGSTPETMLEAGPSYVAPGTTHEITNASANVCPQQQISLIDALTVSCNTSFSRLGVELGRDVIKKKAQDFGFEDEALTCGNLKENSGLTVATSHVGDVANADGSEDKAAMAQTAIGQKDVRITPLQGAMIAAAVANDGVQMRPYLVERLLGPDRTSTHYTVNPEELRRSVSSDVARDLQTMMESVVNNGTATSAQVNGYDVGGKTGTSQNGITDNHGWFVGYAMKGDTPVSAVAVFLEAAGNGGSAEATRIAGQILKAVTSERGGN</sequence>
<dbReference type="AlphaFoldDB" id="A0AAE3W332"/>
<dbReference type="Gene3D" id="3.90.1310.10">
    <property type="entry name" value="Penicillin-binding protein 2a (Domain 2)"/>
    <property type="match status" value="1"/>
</dbReference>
<dbReference type="InterPro" id="IPR054120">
    <property type="entry name" value="PBPA_dimer"/>
</dbReference>
<dbReference type="Pfam" id="PF21922">
    <property type="entry name" value="PBP_dimer_2"/>
    <property type="match status" value="1"/>
</dbReference>
<dbReference type="PANTHER" id="PTHR30627:SF24">
    <property type="entry name" value="PENICILLIN-BINDING PROTEIN 4B"/>
    <property type="match status" value="1"/>
</dbReference>
<keyword evidence="4" id="KW-1185">Reference proteome</keyword>
<evidence type="ECO:0000259" key="2">
    <source>
        <dbReference type="Pfam" id="PF21922"/>
    </source>
</evidence>
<dbReference type="GO" id="GO:0008658">
    <property type="term" value="F:penicillin binding"/>
    <property type="evidence" value="ECO:0007669"/>
    <property type="project" value="InterPro"/>
</dbReference>
<organism evidence="3 4">
    <name type="scientific">Catenuloplanes indicus</name>
    <dbReference type="NCBI Taxonomy" id="137267"/>
    <lineage>
        <taxon>Bacteria</taxon>
        <taxon>Bacillati</taxon>
        <taxon>Actinomycetota</taxon>
        <taxon>Actinomycetes</taxon>
        <taxon>Micromonosporales</taxon>
        <taxon>Micromonosporaceae</taxon>
        <taxon>Catenuloplanes</taxon>
    </lineage>
</organism>
<accession>A0AAE3W332</accession>
<comment type="caution">
    <text evidence="3">The sequence shown here is derived from an EMBL/GenBank/DDBJ whole genome shotgun (WGS) entry which is preliminary data.</text>
</comment>
<dbReference type="InterPro" id="IPR050515">
    <property type="entry name" value="Beta-lactam/transpept"/>
</dbReference>
<dbReference type="Pfam" id="PF00905">
    <property type="entry name" value="Transpeptidase"/>
    <property type="match status" value="1"/>
</dbReference>
<proteinExistence type="predicted"/>
<evidence type="ECO:0000259" key="1">
    <source>
        <dbReference type="Pfam" id="PF00905"/>
    </source>
</evidence>
<dbReference type="GO" id="GO:0071555">
    <property type="term" value="P:cell wall organization"/>
    <property type="evidence" value="ECO:0007669"/>
    <property type="project" value="TreeGrafter"/>
</dbReference>
<evidence type="ECO:0000313" key="3">
    <source>
        <dbReference type="EMBL" id="MDQ0367814.1"/>
    </source>
</evidence>
<feature type="domain" description="Penicillin-binding protein transpeptidase" evidence="1">
    <location>
        <begin position="166"/>
        <end position="497"/>
    </location>
</feature>
<dbReference type="Proteomes" id="UP001240236">
    <property type="component" value="Unassembled WGS sequence"/>
</dbReference>
<name>A0AAE3W332_9ACTN</name>
<feature type="domain" description="Penicillin binding protein A dimerisation" evidence="2">
    <location>
        <begin position="53"/>
        <end position="140"/>
    </location>
</feature>
<gene>
    <name evidence="3" type="ORF">J2S42_004483</name>
</gene>
<dbReference type="RefSeq" id="WP_307242101.1">
    <property type="nucleotide sequence ID" value="NZ_JAUSUZ010000001.1"/>
</dbReference>
<dbReference type="SUPFAM" id="SSF56601">
    <property type="entry name" value="beta-lactamase/transpeptidase-like"/>
    <property type="match status" value="1"/>
</dbReference>
<protein>
    <submittedName>
        <fullName evidence="3">Peptidoglycan glycosyltransferase</fullName>
        <ecNumber evidence="3">2.4.1.129</ecNumber>
    </submittedName>
</protein>
<dbReference type="Gene3D" id="3.40.710.10">
    <property type="entry name" value="DD-peptidase/beta-lactamase superfamily"/>
    <property type="match status" value="1"/>
</dbReference>
<evidence type="ECO:0000313" key="4">
    <source>
        <dbReference type="Proteomes" id="UP001240236"/>
    </source>
</evidence>
<dbReference type="GO" id="GO:0016757">
    <property type="term" value="F:glycosyltransferase activity"/>
    <property type="evidence" value="ECO:0007669"/>
    <property type="project" value="UniProtKB-KW"/>
</dbReference>
<keyword evidence="3" id="KW-0808">Transferase</keyword>
<dbReference type="EMBL" id="JAUSUZ010000001">
    <property type="protein sequence ID" value="MDQ0367814.1"/>
    <property type="molecule type" value="Genomic_DNA"/>
</dbReference>
<dbReference type="InterPro" id="IPR012338">
    <property type="entry name" value="Beta-lactam/transpept-like"/>
</dbReference>
<dbReference type="GO" id="GO:0005886">
    <property type="term" value="C:plasma membrane"/>
    <property type="evidence" value="ECO:0007669"/>
    <property type="project" value="TreeGrafter"/>
</dbReference>
<dbReference type="InterPro" id="IPR001460">
    <property type="entry name" value="PCN-bd_Tpept"/>
</dbReference>
<keyword evidence="3" id="KW-0328">Glycosyltransferase</keyword>
<dbReference type="GO" id="GO:0071972">
    <property type="term" value="F:peptidoglycan L,D-transpeptidase activity"/>
    <property type="evidence" value="ECO:0007669"/>
    <property type="project" value="TreeGrafter"/>
</dbReference>
<reference evidence="3 4" key="1">
    <citation type="submission" date="2023-07" db="EMBL/GenBank/DDBJ databases">
        <title>Sequencing the genomes of 1000 actinobacteria strains.</title>
        <authorList>
            <person name="Klenk H.-P."/>
        </authorList>
    </citation>
    <scope>NUCLEOTIDE SEQUENCE [LARGE SCALE GENOMIC DNA]</scope>
    <source>
        <strain evidence="3 4">DSM 44709</strain>
    </source>
</reference>
<dbReference type="PANTHER" id="PTHR30627">
    <property type="entry name" value="PEPTIDOGLYCAN D,D-TRANSPEPTIDASE"/>
    <property type="match status" value="1"/>
</dbReference>
<dbReference type="EC" id="2.4.1.129" evidence="3"/>